<sequence>MKKMKSALIIGSLIAALGASTVFAATSNSTSDYDQNPHKMRNLVQQSIQERNAGNDSTGKIQYPGQGPGMGDCYKQGQMHKGPGGKHMGQGPGMMREENAKILADLTGRDVESIKEDARTNHKPIREMAKDAGVYDQFMAKHLELAKGHLDKAVADGRMSQDQADKILQNIKEGKHFGPKDGMHKHMMQGPRDGSCQNND</sequence>
<gene>
    <name evidence="2" type="ORF">SDC9_110322</name>
</gene>
<accession>A0A645BDP0</accession>
<reference evidence="2" key="1">
    <citation type="submission" date="2019-08" db="EMBL/GenBank/DDBJ databases">
        <authorList>
            <person name="Kucharzyk K."/>
            <person name="Murdoch R.W."/>
            <person name="Higgins S."/>
            <person name="Loffler F."/>
        </authorList>
    </citation>
    <scope>NUCLEOTIDE SEQUENCE</scope>
</reference>
<name>A0A645BDP0_9ZZZZ</name>
<protein>
    <recommendedName>
        <fullName evidence="3">DUF2680 domain-containing protein</fullName>
    </recommendedName>
</protein>
<proteinExistence type="predicted"/>
<evidence type="ECO:0000256" key="1">
    <source>
        <dbReference type="SAM" id="MobiDB-lite"/>
    </source>
</evidence>
<dbReference type="AlphaFoldDB" id="A0A645BDP0"/>
<comment type="caution">
    <text evidence="2">The sequence shown here is derived from an EMBL/GenBank/DDBJ whole genome shotgun (WGS) entry which is preliminary data.</text>
</comment>
<dbReference type="EMBL" id="VSSQ01019415">
    <property type="protein sequence ID" value="MPM63442.1"/>
    <property type="molecule type" value="Genomic_DNA"/>
</dbReference>
<organism evidence="2">
    <name type="scientific">bioreactor metagenome</name>
    <dbReference type="NCBI Taxonomy" id="1076179"/>
    <lineage>
        <taxon>unclassified sequences</taxon>
        <taxon>metagenomes</taxon>
        <taxon>ecological metagenomes</taxon>
    </lineage>
</organism>
<evidence type="ECO:0008006" key="3">
    <source>
        <dbReference type="Google" id="ProtNLM"/>
    </source>
</evidence>
<feature type="region of interest" description="Disordered" evidence="1">
    <location>
        <begin position="176"/>
        <end position="200"/>
    </location>
</feature>
<evidence type="ECO:0000313" key="2">
    <source>
        <dbReference type="EMBL" id="MPM63442.1"/>
    </source>
</evidence>